<keyword evidence="6" id="KW-0812">Transmembrane</keyword>
<dbReference type="PANTHER" id="PTHR24421:SF10">
    <property type="entry name" value="NITRATE_NITRITE SENSOR PROTEIN NARQ"/>
    <property type="match status" value="1"/>
</dbReference>
<dbReference type="EMBL" id="JBHUMD010000027">
    <property type="protein sequence ID" value="MFD2603149.1"/>
    <property type="molecule type" value="Genomic_DNA"/>
</dbReference>
<keyword evidence="4 8" id="KW-0418">Kinase</keyword>
<feature type="chain" id="PRO_5047187859" description="histidine kinase" evidence="7">
    <location>
        <begin position="27"/>
        <end position="296"/>
    </location>
</feature>
<keyword evidence="6" id="KW-1133">Transmembrane helix</keyword>
<gene>
    <name evidence="8" type="ORF">ACFSR3_13890</name>
</gene>
<dbReference type="RefSeq" id="WP_379821782.1">
    <property type="nucleotide sequence ID" value="NZ_JBHUMD010000027.1"/>
</dbReference>
<feature type="transmembrane region" description="Helical" evidence="6">
    <location>
        <begin position="70"/>
        <end position="90"/>
    </location>
</feature>
<keyword evidence="6" id="KW-0472">Membrane</keyword>
<comment type="caution">
    <text evidence="8">The sequence shown here is derived from an EMBL/GenBank/DDBJ whole genome shotgun (WGS) entry which is preliminary data.</text>
</comment>
<dbReference type="InterPro" id="IPR050482">
    <property type="entry name" value="Sensor_HK_TwoCompSys"/>
</dbReference>
<accession>A0ABW5NYE3</accession>
<evidence type="ECO:0000256" key="4">
    <source>
        <dbReference type="ARBA" id="ARBA00022777"/>
    </source>
</evidence>
<keyword evidence="3" id="KW-0808">Transferase</keyword>
<evidence type="ECO:0000256" key="1">
    <source>
        <dbReference type="ARBA" id="ARBA00000085"/>
    </source>
</evidence>
<evidence type="ECO:0000256" key="3">
    <source>
        <dbReference type="ARBA" id="ARBA00022679"/>
    </source>
</evidence>
<dbReference type="Gene3D" id="3.30.565.10">
    <property type="entry name" value="Histidine kinase-like ATPase, C-terminal domain"/>
    <property type="match status" value="1"/>
</dbReference>
<organism evidence="8 9">
    <name type="scientific">Flavobacterium suzhouense</name>
    <dbReference type="NCBI Taxonomy" id="1529638"/>
    <lineage>
        <taxon>Bacteria</taxon>
        <taxon>Pseudomonadati</taxon>
        <taxon>Bacteroidota</taxon>
        <taxon>Flavobacteriia</taxon>
        <taxon>Flavobacteriales</taxon>
        <taxon>Flavobacteriaceae</taxon>
        <taxon>Flavobacterium</taxon>
    </lineage>
</organism>
<evidence type="ECO:0000313" key="8">
    <source>
        <dbReference type="EMBL" id="MFD2603149.1"/>
    </source>
</evidence>
<dbReference type="EC" id="2.7.13.3" evidence="2"/>
<keyword evidence="9" id="KW-1185">Reference proteome</keyword>
<feature type="signal peptide" evidence="7">
    <location>
        <begin position="1"/>
        <end position="26"/>
    </location>
</feature>
<evidence type="ECO:0000256" key="5">
    <source>
        <dbReference type="ARBA" id="ARBA00023012"/>
    </source>
</evidence>
<protein>
    <recommendedName>
        <fullName evidence="2">histidine kinase</fullName>
        <ecNumber evidence="2">2.7.13.3</ecNumber>
    </recommendedName>
</protein>
<proteinExistence type="predicted"/>
<dbReference type="PANTHER" id="PTHR24421">
    <property type="entry name" value="NITRATE/NITRITE SENSOR PROTEIN NARX-RELATED"/>
    <property type="match status" value="1"/>
</dbReference>
<name>A0ABW5NYE3_9FLAO</name>
<reference evidence="9" key="1">
    <citation type="journal article" date="2019" name="Int. J. Syst. Evol. Microbiol.">
        <title>The Global Catalogue of Microorganisms (GCM) 10K type strain sequencing project: providing services to taxonomists for standard genome sequencing and annotation.</title>
        <authorList>
            <consortium name="The Broad Institute Genomics Platform"/>
            <consortium name="The Broad Institute Genome Sequencing Center for Infectious Disease"/>
            <person name="Wu L."/>
            <person name="Ma J."/>
        </authorList>
    </citation>
    <scope>NUCLEOTIDE SEQUENCE [LARGE SCALE GENOMIC DNA]</scope>
    <source>
        <strain evidence="9">KCTC 42107</strain>
    </source>
</reference>
<dbReference type="GO" id="GO:0016301">
    <property type="term" value="F:kinase activity"/>
    <property type="evidence" value="ECO:0007669"/>
    <property type="project" value="UniProtKB-KW"/>
</dbReference>
<keyword evidence="7" id="KW-0732">Signal</keyword>
<dbReference type="Proteomes" id="UP001597480">
    <property type="component" value="Unassembled WGS sequence"/>
</dbReference>
<evidence type="ECO:0000256" key="2">
    <source>
        <dbReference type="ARBA" id="ARBA00012438"/>
    </source>
</evidence>
<comment type="catalytic activity">
    <reaction evidence="1">
        <text>ATP + protein L-histidine = ADP + protein N-phospho-L-histidine.</text>
        <dbReference type="EC" id="2.7.13.3"/>
    </reaction>
</comment>
<evidence type="ECO:0000256" key="6">
    <source>
        <dbReference type="SAM" id="Phobius"/>
    </source>
</evidence>
<keyword evidence="5" id="KW-0902">Two-component regulatory system</keyword>
<evidence type="ECO:0000256" key="7">
    <source>
        <dbReference type="SAM" id="SignalP"/>
    </source>
</evidence>
<dbReference type="SUPFAM" id="SSF55874">
    <property type="entry name" value="ATPase domain of HSP90 chaperone/DNA topoisomerase II/histidine kinase"/>
    <property type="match status" value="1"/>
</dbReference>
<dbReference type="InterPro" id="IPR036890">
    <property type="entry name" value="HATPase_C_sf"/>
</dbReference>
<sequence length="296" mass="34094">MFEPTKKLIISLLLLAALFNTSIGIANDRHERAILYTNSQNEEKTTDDSSNTEAITSYDNLLEKLDNYKLLIFTNLTFTVCCSLLIYFLLKAKYKRERFMESYITETRIAKKVHDEIANELYETVNYLDSEKKISDENRRKLILKLDNVYVMTKNISRETANIETGYNFPEHLKLMLTSYSGDKVNVIIKGMGDIKWNKINTLKKIALYRSLQELMVNMKKHSGASLVILDFSVTGKKMEISYIDNGCGISKEKTLYKSGLMNIERRMHSVGGQVNLNTDTEKGFHIILTYPPYSK</sequence>
<evidence type="ECO:0000313" key="9">
    <source>
        <dbReference type="Proteomes" id="UP001597480"/>
    </source>
</evidence>